<dbReference type="GO" id="GO:0015562">
    <property type="term" value="F:efflux transmembrane transporter activity"/>
    <property type="evidence" value="ECO:0007669"/>
    <property type="project" value="InterPro"/>
</dbReference>
<evidence type="ECO:0000256" key="8">
    <source>
        <dbReference type="SAM" id="Coils"/>
    </source>
</evidence>
<evidence type="ECO:0000256" key="7">
    <source>
        <dbReference type="ARBA" id="ARBA00023237"/>
    </source>
</evidence>
<proteinExistence type="inferred from homology"/>
<reference evidence="11" key="1">
    <citation type="submission" date="2016-10" db="EMBL/GenBank/DDBJ databases">
        <authorList>
            <person name="Varghese N."/>
            <person name="Submissions S."/>
        </authorList>
    </citation>
    <scope>NUCLEOTIDE SEQUENCE [LARGE SCALE GENOMIC DNA]</scope>
    <source>
        <strain evidence="11">DSM 24729</strain>
    </source>
</reference>
<dbReference type="Gene3D" id="1.20.1600.10">
    <property type="entry name" value="Outer membrane efflux proteins (OEP)"/>
    <property type="match status" value="1"/>
</dbReference>
<accession>A0A1G7GBQ2</accession>
<dbReference type="PANTHER" id="PTHR30026:SF20">
    <property type="entry name" value="OUTER MEMBRANE PROTEIN TOLC"/>
    <property type="match status" value="1"/>
</dbReference>
<gene>
    <name evidence="10" type="ORF">SAMN04487992_104268</name>
</gene>
<keyword evidence="8" id="KW-0175">Coiled coil</keyword>
<dbReference type="AlphaFoldDB" id="A0A1G7GBQ2"/>
<evidence type="ECO:0000256" key="4">
    <source>
        <dbReference type="ARBA" id="ARBA00022452"/>
    </source>
</evidence>
<dbReference type="GO" id="GO:0015288">
    <property type="term" value="F:porin activity"/>
    <property type="evidence" value="ECO:0007669"/>
    <property type="project" value="TreeGrafter"/>
</dbReference>
<evidence type="ECO:0000313" key="10">
    <source>
        <dbReference type="EMBL" id="SDE85515.1"/>
    </source>
</evidence>
<dbReference type="eggNOG" id="COG1538">
    <property type="taxonomic scope" value="Bacteria"/>
</dbReference>
<keyword evidence="5" id="KW-0812">Transmembrane</keyword>
<comment type="similarity">
    <text evidence="2">Belongs to the outer membrane factor (OMF) (TC 1.B.17) family.</text>
</comment>
<feature type="chain" id="PRO_5010281461" evidence="9">
    <location>
        <begin position="19"/>
        <end position="441"/>
    </location>
</feature>
<dbReference type="InterPro" id="IPR003423">
    <property type="entry name" value="OMP_efflux"/>
</dbReference>
<keyword evidence="9" id="KW-0732">Signal</keyword>
<comment type="subcellular location">
    <subcellularLocation>
        <location evidence="1">Cell outer membrane</location>
    </subcellularLocation>
</comment>
<evidence type="ECO:0000256" key="5">
    <source>
        <dbReference type="ARBA" id="ARBA00022692"/>
    </source>
</evidence>
<dbReference type="GO" id="GO:1990281">
    <property type="term" value="C:efflux pump complex"/>
    <property type="evidence" value="ECO:0007669"/>
    <property type="project" value="TreeGrafter"/>
</dbReference>
<feature type="signal peptide" evidence="9">
    <location>
        <begin position="1"/>
        <end position="18"/>
    </location>
</feature>
<organism evidence="10 11">
    <name type="scientific">Cellulophaga baltica</name>
    <dbReference type="NCBI Taxonomy" id="76594"/>
    <lineage>
        <taxon>Bacteria</taxon>
        <taxon>Pseudomonadati</taxon>
        <taxon>Bacteroidota</taxon>
        <taxon>Flavobacteriia</taxon>
        <taxon>Flavobacteriales</taxon>
        <taxon>Flavobacteriaceae</taxon>
        <taxon>Cellulophaga</taxon>
    </lineage>
</organism>
<dbReference type="RefSeq" id="WP_074538119.1">
    <property type="nucleotide sequence ID" value="NZ_FNBD01000004.1"/>
</dbReference>
<keyword evidence="4" id="KW-1134">Transmembrane beta strand</keyword>
<feature type="coiled-coil region" evidence="8">
    <location>
        <begin position="326"/>
        <end position="353"/>
    </location>
</feature>
<dbReference type="InterPro" id="IPR051906">
    <property type="entry name" value="TolC-like"/>
</dbReference>
<keyword evidence="7" id="KW-0998">Cell outer membrane</keyword>
<keyword evidence="11" id="KW-1185">Reference proteome</keyword>
<protein>
    <submittedName>
        <fullName evidence="10">Outer membrane protein</fullName>
    </submittedName>
</protein>
<evidence type="ECO:0000256" key="9">
    <source>
        <dbReference type="SAM" id="SignalP"/>
    </source>
</evidence>
<evidence type="ECO:0000256" key="3">
    <source>
        <dbReference type="ARBA" id="ARBA00022448"/>
    </source>
</evidence>
<dbReference type="EMBL" id="FNBD01000004">
    <property type="protein sequence ID" value="SDE85515.1"/>
    <property type="molecule type" value="Genomic_DNA"/>
</dbReference>
<evidence type="ECO:0000256" key="1">
    <source>
        <dbReference type="ARBA" id="ARBA00004442"/>
    </source>
</evidence>
<dbReference type="Pfam" id="PF02321">
    <property type="entry name" value="OEP"/>
    <property type="match status" value="2"/>
</dbReference>
<dbReference type="PANTHER" id="PTHR30026">
    <property type="entry name" value="OUTER MEMBRANE PROTEIN TOLC"/>
    <property type="match status" value="1"/>
</dbReference>
<dbReference type="Proteomes" id="UP000182114">
    <property type="component" value="Unassembled WGS sequence"/>
</dbReference>
<evidence type="ECO:0000256" key="2">
    <source>
        <dbReference type="ARBA" id="ARBA00007613"/>
    </source>
</evidence>
<dbReference type="GO" id="GO:0009279">
    <property type="term" value="C:cell outer membrane"/>
    <property type="evidence" value="ECO:0007669"/>
    <property type="project" value="UniProtKB-SubCell"/>
</dbReference>
<dbReference type="SUPFAM" id="SSF56954">
    <property type="entry name" value="Outer membrane efflux proteins (OEP)"/>
    <property type="match status" value="1"/>
</dbReference>
<evidence type="ECO:0000256" key="6">
    <source>
        <dbReference type="ARBA" id="ARBA00023136"/>
    </source>
</evidence>
<evidence type="ECO:0000313" key="11">
    <source>
        <dbReference type="Proteomes" id="UP000182114"/>
    </source>
</evidence>
<name>A0A1G7GBQ2_9FLAO</name>
<keyword evidence="6" id="KW-0472">Membrane</keyword>
<sequence length="441" mass="48783">MKLYTLIASLLFSLGIFAQEQPNTSDAKVWTLEECIAYALAHNITIQQANINKQLTEVALMESKSSRLPSLSGTASQNLTNGNTIDPITSDFVSQQINSTSLSLNTSVTLFQGNQINNQIKQSKLLVDQYQLYAQESQNNITLNITEAYIQLLYAKEAIKIAENNVSTSQKEEERAKALFDAGSIAIRDYTDAKSQTATNNYNLIAAKNTYDLQLLSLKQLLELSSTDSFAIVDGVEYLAENVPELQEVYAEAVAILPEINASKTNVLVSEKALDIAKGGYLPTLSLTGSLGSGYTSTQTLNFTDQFDGNFNQRVGLSLNVPIFNKNKTKAAVQEAQLNIDNAALQLAQEEKDLYVKVETAWKNTIATQSQLNAAYIARNAAKESYRLAQKQYELGALSTTNLILSQNTYTNTEQNYIQAKYLNLLYNQLLQFYQGNQISI</sequence>
<keyword evidence="3" id="KW-0813">Transport</keyword>